<comment type="catalytic activity">
    <reaction evidence="2">
        <text>2 GTP = 3',3'-c-di-GMP + 2 diphosphate</text>
        <dbReference type="Rhea" id="RHEA:24898"/>
        <dbReference type="ChEBI" id="CHEBI:33019"/>
        <dbReference type="ChEBI" id="CHEBI:37565"/>
        <dbReference type="ChEBI" id="CHEBI:58805"/>
        <dbReference type="EC" id="2.7.7.65"/>
    </reaction>
</comment>
<proteinExistence type="predicted"/>
<comment type="caution">
    <text evidence="4">The sequence shown here is derived from an EMBL/GenBank/DDBJ whole genome shotgun (WGS) entry which is preliminary data.</text>
</comment>
<dbReference type="PROSITE" id="PS50887">
    <property type="entry name" value="GGDEF"/>
    <property type="match status" value="1"/>
</dbReference>
<sequence length="178" mass="20334">MVLEKLSQTDPLTEIYNRRTYEARFSEQLCLNKRTEQSICVFLIDLDHFKDYNDGYGHVKGDKIIKLQAKNLTLLFKREADIVARYGGEEFIVIISNVTQNMCVEFAQAIIEQWQNAKVKHGKGKAGKYVTCSIGFHLEQVSKTSDKTTMVKNADKALYLAKEQGRNCFIQSNIIAES</sequence>
<evidence type="ECO:0000259" key="3">
    <source>
        <dbReference type="PROSITE" id="PS50887"/>
    </source>
</evidence>
<evidence type="ECO:0000313" key="4">
    <source>
        <dbReference type="EMBL" id="MDT0603515.1"/>
    </source>
</evidence>
<reference evidence="4 5" key="1">
    <citation type="submission" date="2023-09" db="EMBL/GenBank/DDBJ databases">
        <authorList>
            <person name="Rey-Velasco X."/>
        </authorList>
    </citation>
    <scope>NUCLEOTIDE SEQUENCE [LARGE SCALE GENOMIC DNA]</scope>
    <source>
        <strain evidence="4 5">W431</strain>
    </source>
</reference>
<organism evidence="4 5">
    <name type="scientific">Thalassotalea castellviae</name>
    <dbReference type="NCBI Taxonomy" id="3075612"/>
    <lineage>
        <taxon>Bacteria</taxon>
        <taxon>Pseudomonadati</taxon>
        <taxon>Pseudomonadota</taxon>
        <taxon>Gammaproteobacteria</taxon>
        <taxon>Alteromonadales</taxon>
        <taxon>Colwelliaceae</taxon>
        <taxon>Thalassotalea</taxon>
    </lineage>
</organism>
<dbReference type="CDD" id="cd01949">
    <property type="entry name" value="GGDEF"/>
    <property type="match status" value="1"/>
</dbReference>
<evidence type="ECO:0000256" key="2">
    <source>
        <dbReference type="ARBA" id="ARBA00034247"/>
    </source>
</evidence>
<name>A0ABU3A161_9GAMM</name>
<dbReference type="PANTHER" id="PTHR45138">
    <property type="entry name" value="REGULATORY COMPONENTS OF SENSORY TRANSDUCTION SYSTEM"/>
    <property type="match status" value="1"/>
</dbReference>
<keyword evidence="5" id="KW-1185">Reference proteome</keyword>
<dbReference type="InterPro" id="IPR000160">
    <property type="entry name" value="GGDEF_dom"/>
</dbReference>
<evidence type="ECO:0000256" key="1">
    <source>
        <dbReference type="ARBA" id="ARBA00012528"/>
    </source>
</evidence>
<dbReference type="NCBIfam" id="TIGR00254">
    <property type="entry name" value="GGDEF"/>
    <property type="match status" value="1"/>
</dbReference>
<evidence type="ECO:0000313" key="5">
    <source>
        <dbReference type="Proteomes" id="UP001266357"/>
    </source>
</evidence>
<dbReference type="PANTHER" id="PTHR45138:SF9">
    <property type="entry name" value="DIGUANYLATE CYCLASE DGCM-RELATED"/>
    <property type="match status" value="1"/>
</dbReference>
<dbReference type="InterPro" id="IPR029787">
    <property type="entry name" value="Nucleotide_cyclase"/>
</dbReference>
<dbReference type="RefSeq" id="WP_311580352.1">
    <property type="nucleotide sequence ID" value="NZ_JAVRIF010000003.1"/>
</dbReference>
<dbReference type="EMBL" id="JAVRIF010000003">
    <property type="protein sequence ID" value="MDT0603515.1"/>
    <property type="molecule type" value="Genomic_DNA"/>
</dbReference>
<dbReference type="SMART" id="SM00267">
    <property type="entry name" value="GGDEF"/>
    <property type="match status" value="1"/>
</dbReference>
<feature type="domain" description="GGDEF" evidence="3">
    <location>
        <begin position="37"/>
        <end position="174"/>
    </location>
</feature>
<keyword evidence="4" id="KW-0808">Transferase</keyword>
<dbReference type="Pfam" id="PF00990">
    <property type="entry name" value="GGDEF"/>
    <property type="match status" value="1"/>
</dbReference>
<dbReference type="InterPro" id="IPR043128">
    <property type="entry name" value="Rev_trsase/Diguanyl_cyclase"/>
</dbReference>
<gene>
    <name evidence="4" type="ORF">RM573_07885</name>
</gene>
<dbReference type="Proteomes" id="UP001266357">
    <property type="component" value="Unassembled WGS sequence"/>
</dbReference>
<protein>
    <recommendedName>
        <fullName evidence="1">diguanylate cyclase</fullName>
        <ecNumber evidence="1">2.7.7.65</ecNumber>
    </recommendedName>
</protein>
<accession>A0ABU3A161</accession>
<dbReference type="GO" id="GO:0052621">
    <property type="term" value="F:diguanylate cyclase activity"/>
    <property type="evidence" value="ECO:0007669"/>
    <property type="project" value="UniProtKB-EC"/>
</dbReference>
<dbReference type="SUPFAM" id="SSF55073">
    <property type="entry name" value="Nucleotide cyclase"/>
    <property type="match status" value="1"/>
</dbReference>
<dbReference type="InterPro" id="IPR050469">
    <property type="entry name" value="Diguanylate_Cyclase"/>
</dbReference>
<dbReference type="EC" id="2.7.7.65" evidence="1"/>
<dbReference type="Gene3D" id="3.30.70.270">
    <property type="match status" value="1"/>
</dbReference>
<keyword evidence="4" id="KW-0548">Nucleotidyltransferase</keyword>